<sequence>MSRPNCHLGASGLKECEGLKDLNVLPMSENVCQGEDDLGLYCWGPPSFKGWDKHWGGIHIYNSPFTMTNEDPDDVSLMRKSLSRLDYVDVMYAGYDGSTKNTSAAVYVEGVPPLINGMHVSRSARDGFFFYESSGPIAITNSTIDFNRGHGIAVDNTTDGRLFVNSTIINNNFGDGIWYKQRRGGIQLVKTLPNDRTKRQVSYFEEESDRIDICKVHALSPDHYFPHLIKLNLKNGTYYDSNLPPLCWMTFQLPPRLSYTYTLQFIDIINKNGPQLESKTTLQICDGVSKENKCRSERYSIPIYHHVYPQSITLKSNSQPIYMALNHDLGPYTNGKVGGDIELRFKVHASVLDKGIYGLNVTNSFINNNTGCGVRAMEIRDRTCLSNVTIEQNEGLAGFLVKDGAADIWVNGSSINHNWGDGMNVSFAGGAINFNGSTLIGNRWRGFAFHQNETLPFLPLRHEIVFKGRPSNNQFYLRTRIEKNVWGGILIGNYCTPAFSKIEPRVFINWVEFGDNEYHPSFELFSCQRIFPLTLPTIFDFSGNRIENGTGIGLRIEPAVNIVATITSNKFIAINNSALLIRNAKHPQLISLPAKVNISENVFKLNSGQFIISIGLNEDAPKQHMSFNQQNEVRSNKVINPYPHLKSRSTPYAALVVSSSNVIIHRNCFRNPLADFEIGTELSEHAKYIDGGTIFENHDLPKDIYTVTDDLHVVPGAKLTIAPGSRLEFMDGIGMLVQGELLRADVTDSNEPIIFTNKKTTLQDVKNIRLMDEEDNEHTLQGRLELFVDNQWGTVCNRSWTVHHAQMVCNQLGLIMDPEYFENWRIFPSQGDLPMTIDNIRCEEREYDITECRHDGLDHNIGASCRPTEVVGVRCTMPHWAGVRYSLLANPPTITGQTTMNNWIIENAGLFDFRNNLFSPALQIDWNYHTFEKLVIKNNFHHGVDIIYNDLTKKPAIRDAYFINNRRDGINIRSGGITIEKVHINNNGNAGIRYNPLISAPTQRDIVSWLDKKDQTDMEANNVFIVPNTELTSIEVHESEMNQRKFLVFKENEYCPIDLFNPCQWMTELEALGNEFGMRGKVVVQLVNRASNMSDEEVLITDISTGQSWSVTKNTIEFPVISKGNRLSLKYTRSYGKPQLILLILFLDTQEYLDRFVHVYESEINGNQYAISSIHYSNLTYHDGTILSRKSQEMLWFQKVNFSRNTDAVLWIYNPQHIIMPNTEIADITYNIDNCSFTENTAIIAQRIFDLDDWNSYILADFSPYYVTEELFLDYWWRPPIGQLAIATYAEPDVLDLKGRMYESKNMTLLTEKWHTFPFYFKADRPYRIVRDLTIMPGATLRIEKGVEVHIWPNVRILVLGNLIAEGTYWEPIRFKPINVTEYNQIKGRTPTRYKRNIETKLHQSEENYLFRMKRKSTIDPIFAEFPSLRRHDPYHQKFDLHLDGNGSYPNAGFLNIFNSTTGESVPSCDRQFTVRNAQVVCRQLGLAVENVYHWVSERWNYNPKIKLVKTYMEPRECLGTEDRLDECLLRMSGNDSQWMCMDNEHFNFIHCGSNKSLSSEYIGNWGSLAFGPVSLELGQELDNEESKLLNVEIVGGGMTHNDSFNCAALQMIRRSPIINSVNVTNSSMDAVQIISPRHSIILTRLNITNNKGQGINVLTNNLQTPTASSIIPQGPLTIPYLAPGLLEMCSAGKILNVYNRILLYYKYDSYPVDCVKVFHSTMGAISFRFLHFNMYESKTNLGRSDSLSIYSDATFKERVLIKKYAAHGFNNHEMPVQSTSGVMALHFRGTAADGIYGFLVEIAVLPNKPDAGKALEITIQHAKMYENDRGAIEYRNTGEMGPQVSIESCAIDKNGYNLYGNISTSSQAVEIHLHNTPTFKFRNNGVTRNIGGLLVTAQTSSGIGLTGIIKSNAFVQNMNSTVIGLIGNNHQNIRIINNIISLNEALYFDNVIVQEMSTNFSGNLFSNNTGIHTINTQGFSQNNKDPQLFYFNNFQDNLALGSGHQYMEHYGFLPEDEVDEFSRRPKRHVLDEGGKNIYLLEDSQFSQSQTLPYYSNSTSSMARPKRQVLTQRGISFDWWTHVGTETSRYRGTILAGNAQHKFHNNVFNDPANDYELVTSASSKFELDVIDATSNYWSYPGTPGVAAGKIRDFNDYKYLIQVQYLPVLESNTSSDDVRQKSLAAKIDYFINRDMTEQERIETYKMSQEANIWMSGINVPSIQCGRMSSKTGSIGTVNCNDLLPFVCEKGTKPYEEPVTWRYAVVFGIILISILLLFIICLTICWCYKSQQREEEHHFRKDSVRKSKRHMSKVNEWNEMKKTTMTQANQMYNNPDGFGSISQAHKNVLNSTPGYGSSGTSSARTGSSRTETSGTGTTTTGTTATGSSLLRPYTSCTSDSLTTDRYTGTAKSGGSSSFVPMQGKVSAQPNPYAEIATLRKGSTNPLILTNNPDFMQDCSCDGTESSTYSSIRGSSLTDDTSTYCEGSERTESDNCSSHTLLAKQSSTPLTTFGKPAQRPMSTFVPNASPSRSQMQNATSNPSLYYEVGQLSNAGVNLGLSKTPATPKPIPTPSTPPSFAKYQPYLQPETNKKSPHLNEVPSRSLVDLAQPKQYSNPFARGGTYKSTEHLKPLETSM</sequence>
<evidence type="ECO:0000313" key="1">
    <source>
        <dbReference type="Proteomes" id="UP000095286"/>
    </source>
</evidence>
<proteinExistence type="predicted"/>
<dbReference type="WBParaSite" id="RSKR_0000671100.1">
    <property type="protein sequence ID" value="RSKR_0000671100.1"/>
    <property type="gene ID" value="RSKR_0000671100"/>
</dbReference>
<accession>A0AC35U2L2</accession>
<dbReference type="Proteomes" id="UP000095286">
    <property type="component" value="Unplaced"/>
</dbReference>
<organism evidence="1 2">
    <name type="scientific">Rhabditophanes sp. KR3021</name>
    <dbReference type="NCBI Taxonomy" id="114890"/>
    <lineage>
        <taxon>Eukaryota</taxon>
        <taxon>Metazoa</taxon>
        <taxon>Ecdysozoa</taxon>
        <taxon>Nematoda</taxon>
        <taxon>Chromadorea</taxon>
        <taxon>Rhabditida</taxon>
        <taxon>Tylenchina</taxon>
        <taxon>Panagrolaimomorpha</taxon>
        <taxon>Strongyloidoidea</taxon>
        <taxon>Alloionematidae</taxon>
        <taxon>Rhabditophanes</taxon>
    </lineage>
</organism>
<name>A0AC35U2L2_9BILA</name>
<evidence type="ECO:0000313" key="2">
    <source>
        <dbReference type="WBParaSite" id="RSKR_0000671100.1"/>
    </source>
</evidence>
<reference evidence="2" key="1">
    <citation type="submission" date="2016-11" db="UniProtKB">
        <authorList>
            <consortium name="WormBaseParasite"/>
        </authorList>
    </citation>
    <scope>IDENTIFICATION</scope>
    <source>
        <strain evidence="2">KR3021</strain>
    </source>
</reference>
<protein>
    <submittedName>
        <fullName evidence="2">Beta_helix domain-containing protein</fullName>
    </submittedName>
</protein>